<dbReference type="SMART" id="SM00184">
    <property type="entry name" value="RING"/>
    <property type="match status" value="1"/>
</dbReference>
<dbReference type="Gene3D" id="3.30.40.10">
    <property type="entry name" value="Zinc/RING finger domain, C3HC4 (zinc finger)"/>
    <property type="match status" value="1"/>
</dbReference>
<dbReference type="SUPFAM" id="SSF57845">
    <property type="entry name" value="B-box zinc-binding domain"/>
    <property type="match status" value="1"/>
</dbReference>
<dbReference type="SMART" id="SM00449">
    <property type="entry name" value="SPRY"/>
    <property type="match status" value="1"/>
</dbReference>
<dbReference type="PaxDb" id="8355-A0A1L8H7R8"/>
<dbReference type="PRINTS" id="PR01407">
    <property type="entry name" value="BUTYPHLNCDUF"/>
</dbReference>
<dbReference type="Pfam" id="PF13445">
    <property type="entry name" value="zf-RING_UBOX"/>
    <property type="match status" value="1"/>
</dbReference>
<dbReference type="SMART" id="SM00336">
    <property type="entry name" value="BBOX"/>
    <property type="match status" value="1"/>
</dbReference>
<protein>
    <submittedName>
        <fullName evidence="7">E3 ubiquitin-protein ligase TRIM62</fullName>
    </submittedName>
</protein>
<keyword evidence="4" id="KW-0862">Zinc</keyword>
<dbReference type="Proteomes" id="UP000186698">
    <property type="component" value="Chromosome 2S"/>
</dbReference>
<dbReference type="PANTHER" id="PTHR25465:SF65">
    <property type="entry name" value="E3 UBIQUITIN_ISG15 LIGASE TRIM25"/>
    <property type="match status" value="1"/>
</dbReference>
<evidence type="ECO:0000256" key="3">
    <source>
        <dbReference type="ARBA" id="ARBA00022771"/>
    </source>
</evidence>
<dbReference type="InterPro" id="IPR003879">
    <property type="entry name" value="Butyrophylin_SPRY"/>
</dbReference>
<evidence type="ECO:0000256" key="2">
    <source>
        <dbReference type="ARBA" id="ARBA00022723"/>
    </source>
</evidence>
<gene>
    <name evidence="7" type="primary">LOC108709571</name>
</gene>
<reference evidence="6" key="1">
    <citation type="submission" date="2024-06" db="UniProtKB">
        <authorList>
            <consortium name="RefSeq"/>
        </authorList>
    </citation>
    <scope>NUCLEOTIDE SEQUENCE [LARGE SCALE GENOMIC DNA]</scope>
    <source>
        <strain evidence="6">J_2021</strain>
    </source>
</reference>
<dbReference type="GO" id="GO:0008270">
    <property type="term" value="F:zinc ion binding"/>
    <property type="evidence" value="ECO:0007669"/>
    <property type="project" value="UniProtKB-KW"/>
</dbReference>
<dbReference type="InterPro" id="IPR001870">
    <property type="entry name" value="B30.2/SPRY"/>
</dbReference>
<keyword evidence="1" id="KW-0399">Innate immunity</keyword>
<dbReference type="InterPro" id="IPR000315">
    <property type="entry name" value="Znf_B-box"/>
</dbReference>
<sequence>MASAGLNDELTCSICLSIYTDPVMLPCKHHFCKECISTTLNSQRKSGLYRCPECRAEFKHRPSPQKNLKLSNIVEHYLCTQQKEGKSEVFCTYCTKSPVLAVKTCLHCEASLCDMHLRTHSKSEKHLLIEPTASKAEANKCIIHNELLKYFCSQDSALICLNCCKEGKHQGHKLELISDAFEKKKTTLFEFLKKINSRTTENDKQLWMLQERKKRVHGKASDMKERVTAVFTDIREEILALENKVINEVLRQEEKLSCPLADLIQKLEMEKADLRAKKCRVEELCSVTEPLTLLKQPAIRSDLGKKHLEKADSDDFDELTIEMTLQKGLSILSDTIPRLKKSKGFFMEDNSDMILNVDTADLNIALSPDLRNAAYCQKEKSRPHHPERFMTQQVLSKNKFSSGQHYWEVKCANTGDWDIGVTYNSVKRKGDMSQIGSNNKSWCLSWVDQEFTADHDDESEDLCTEPDYLHFGIYLDYERGWLSFYELSDPVKHLYTFKATFTEPLHAGFFIGDGSWIHIGK</sequence>
<dbReference type="GO" id="GO:0045087">
    <property type="term" value="P:innate immune response"/>
    <property type="evidence" value="ECO:0007669"/>
    <property type="project" value="UniProtKB-KW"/>
</dbReference>
<dbReference type="Pfam" id="PF00622">
    <property type="entry name" value="SPRY"/>
    <property type="match status" value="1"/>
</dbReference>
<evidence type="ECO:0000313" key="6">
    <source>
        <dbReference type="Proteomes" id="UP000186698"/>
    </source>
</evidence>
<dbReference type="InterPro" id="IPR027370">
    <property type="entry name" value="Znf-RING_euk"/>
</dbReference>
<dbReference type="Gene3D" id="4.10.830.40">
    <property type="match status" value="1"/>
</dbReference>
<dbReference type="InterPro" id="IPR051051">
    <property type="entry name" value="E3_ubiq-ligase_TRIM/RNF"/>
</dbReference>
<keyword evidence="5" id="KW-0391">Immunity</keyword>
<dbReference type="STRING" id="8355.A0A1L8H7R8"/>
<dbReference type="SUPFAM" id="SSF57850">
    <property type="entry name" value="RING/U-box"/>
    <property type="match status" value="1"/>
</dbReference>
<dbReference type="OMA" id="RELEESX"/>
<dbReference type="PROSITE" id="PS50119">
    <property type="entry name" value="ZF_BBOX"/>
    <property type="match status" value="1"/>
</dbReference>
<dbReference type="PROSITE" id="PS50089">
    <property type="entry name" value="ZF_RING_2"/>
    <property type="match status" value="1"/>
</dbReference>
<dbReference type="SUPFAM" id="SSF49899">
    <property type="entry name" value="Concanavalin A-like lectins/glucanases"/>
    <property type="match status" value="1"/>
</dbReference>
<keyword evidence="3" id="KW-0863">Zinc-finger</keyword>
<dbReference type="InterPro" id="IPR003877">
    <property type="entry name" value="SPRY_dom"/>
</dbReference>
<dbReference type="Bgee" id="108709571">
    <property type="expression patterns" value="Expressed in intestine and 13 other cell types or tissues"/>
</dbReference>
<keyword evidence="6" id="KW-1185">Reference proteome</keyword>
<dbReference type="PANTHER" id="PTHR25465">
    <property type="entry name" value="B-BOX DOMAIN CONTAINING"/>
    <property type="match status" value="1"/>
</dbReference>
<accession>A0A1L8H7R8</accession>
<dbReference type="PROSITE" id="PS00518">
    <property type="entry name" value="ZF_RING_1"/>
    <property type="match status" value="1"/>
</dbReference>
<proteinExistence type="predicted"/>
<dbReference type="Gene3D" id="2.60.120.920">
    <property type="match status" value="1"/>
</dbReference>
<reference evidence="7" key="2">
    <citation type="submission" date="2025-08" db="UniProtKB">
        <authorList>
            <consortium name="RefSeq"/>
        </authorList>
    </citation>
    <scope>IDENTIFICATION</scope>
    <source>
        <strain evidence="7">J_2021</strain>
        <tissue evidence="7">Erythrocytes</tissue>
    </source>
</reference>
<dbReference type="OrthoDB" id="6105938at2759"/>
<dbReference type="KEGG" id="xla:108709571"/>
<name>A0A1L8H7R8_XENLA</name>
<dbReference type="RefSeq" id="XP_018105035.1">
    <property type="nucleotide sequence ID" value="XM_018249546.2"/>
</dbReference>
<evidence type="ECO:0000256" key="1">
    <source>
        <dbReference type="ARBA" id="ARBA00022588"/>
    </source>
</evidence>
<keyword evidence="2" id="KW-0479">Metal-binding</keyword>
<dbReference type="Pfam" id="PF00643">
    <property type="entry name" value="zf-B_box"/>
    <property type="match status" value="1"/>
</dbReference>
<dbReference type="AlphaFoldDB" id="A0A1L8H7R8"/>
<dbReference type="InterPro" id="IPR017907">
    <property type="entry name" value="Znf_RING_CS"/>
</dbReference>
<dbReference type="InterPro" id="IPR013083">
    <property type="entry name" value="Znf_RING/FYVE/PHD"/>
</dbReference>
<evidence type="ECO:0000256" key="5">
    <source>
        <dbReference type="ARBA" id="ARBA00022859"/>
    </source>
</evidence>
<dbReference type="CDD" id="cd12891">
    <property type="entry name" value="SPRY_PRY_C-I_2"/>
    <property type="match status" value="1"/>
</dbReference>
<organism evidence="6 7">
    <name type="scientific">Xenopus laevis</name>
    <name type="common">African clawed frog</name>
    <dbReference type="NCBI Taxonomy" id="8355"/>
    <lineage>
        <taxon>Eukaryota</taxon>
        <taxon>Metazoa</taxon>
        <taxon>Chordata</taxon>
        <taxon>Craniata</taxon>
        <taxon>Vertebrata</taxon>
        <taxon>Euteleostomi</taxon>
        <taxon>Amphibia</taxon>
        <taxon>Batrachia</taxon>
        <taxon>Anura</taxon>
        <taxon>Pipoidea</taxon>
        <taxon>Pipidae</taxon>
        <taxon>Xenopodinae</taxon>
        <taxon>Xenopus</taxon>
        <taxon>Xenopus</taxon>
    </lineage>
</organism>
<evidence type="ECO:0000256" key="4">
    <source>
        <dbReference type="ARBA" id="ARBA00022833"/>
    </source>
</evidence>
<dbReference type="PROSITE" id="PS50188">
    <property type="entry name" value="B302_SPRY"/>
    <property type="match status" value="1"/>
</dbReference>
<dbReference type="GeneID" id="108709571"/>
<dbReference type="InterPro" id="IPR013320">
    <property type="entry name" value="ConA-like_dom_sf"/>
</dbReference>
<dbReference type="InterPro" id="IPR043136">
    <property type="entry name" value="B30.2/SPRY_sf"/>
</dbReference>
<dbReference type="InterPro" id="IPR001841">
    <property type="entry name" value="Znf_RING"/>
</dbReference>
<evidence type="ECO:0000313" key="7">
    <source>
        <dbReference type="RefSeq" id="XP_018105035.1"/>
    </source>
</evidence>
<dbReference type="Gene3D" id="3.30.160.60">
    <property type="entry name" value="Classic Zinc Finger"/>
    <property type="match status" value="1"/>
</dbReference>